<feature type="region of interest" description="Disordered" evidence="1">
    <location>
        <begin position="266"/>
        <end position="285"/>
    </location>
</feature>
<dbReference type="STRING" id="1661398.A0A482WF16"/>
<evidence type="ECO:0000313" key="2">
    <source>
        <dbReference type="EMBL" id="RZC43258.1"/>
    </source>
</evidence>
<keyword evidence="3" id="KW-1185">Reference proteome</keyword>
<dbReference type="AlphaFoldDB" id="A0A482WF16"/>
<accession>A0A482WF16</accession>
<evidence type="ECO:0000256" key="1">
    <source>
        <dbReference type="SAM" id="MobiDB-lite"/>
    </source>
</evidence>
<proteinExistence type="predicted"/>
<comment type="caution">
    <text evidence="2">The sequence shown here is derived from an EMBL/GenBank/DDBJ whole genome shotgun (WGS) entry which is preliminary data.</text>
</comment>
<evidence type="ECO:0000313" key="3">
    <source>
        <dbReference type="Proteomes" id="UP000292052"/>
    </source>
</evidence>
<reference evidence="2 3" key="1">
    <citation type="submission" date="2017-03" db="EMBL/GenBank/DDBJ databases">
        <title>Genome of the blue death feigning beetle - Asbolus verrucosus.</title>
        <authorList>
            <person name="Rider S.D."/>
        </authorList>
    </citation>
    <scope>NUCLEOTIDE SEQUENCE [LARGE SCALE GENOMIC DNA]</scope>
    <source>
        <strain evidence="2">Butters</strain>
        <tissue evidence="2">Head and leg muscle</tissue>
    </source>
</reference>
<protein>
    <submittedName>
        <fullName evidence="2">Uncharacterized protein</fullName>
    </submittedName>
</protein>
<organism evidence="2 3">
    <name type="scientific">Asbolus verrucosus</name>
    <name type="common">Desert ironclad beetle</name>
    <dbReference type="NCBI Taxonomy" id="1661398"/>
    <lineage>
        <taxon>Eukaryota</taxon>
        <taxon>Metazoa</taxon>
        <taxon>Ecdysozoa</taxon>
        <taxon>Arthropoda</taxon>
        <taxon>Hexapoda</taxon>
        <taxon>Insecta</taxon>
        <taxon>Pterygota</taxon>
        <taxon>Neoptera</taxon>
        <taxon>Endopterygota</taxon>
        <taxon>Coleoptera</taxon>
        <taxon>Polyphaga</taxon>
        <taxon>Cucujiformia</taxon>
        <taxon>Tenebrionidae</taxon>
        <taxon>Pimeliinae</taxon>
        <taxon>Asbolus</taxon>
    </lineage>
</organism>
<sequence length="334" mass="37543">MSSTGQDGDVVLSGIGVSAWWDSGGLAGGACRGATLFQQRETCLEPLLQSGETALDRRQDAIFKTKKKRPEARIRLLHGECRSLILSKKPFADTTNRSEDIQYKYNIRNILQSYDTQKTLYSFLVSIGFQHIIILKRITSLKIGKPTLLIRVITHHKKKINHLLIYGITVFGRTYYTELSNPPTPAPVQCSRCFQFGHALADYRNKPICPKCPNSHPPNKCPEATPSWPCCQRNHPAWSRLCPKFKELIVTDEIPVLRTKIIDPPAEFADPVEPNDDDDSVNISPTESIPQAKAIIASFQRPFWISSLIKSPKSRRSSNNLPVTLSISDSKFRT</sequence>
<dbReference type="OrthoDB" id="6774612at2759"/>
<dbReference type="Proteomes" id="UP000292052">
    <property type="component" value="Unassembled WGS sequence"/>
</dbReference>
<gene>
    <name evidence="2" type="ORF">BDFB_009949</name>
</gene>
<name>A0A482WF16_ASBVE</name>
<dbReference type="EMBL" id="QDEB01000735">
    <property type="protein sequence ID" value="RZC43258.1"/>
    <property type="molecule type" value="Genomic_DNA"/>
</dbReference>